<geneLocation type="plasmid" evidence="1">
    <name>pRGRH0418</name>
</geneLocation>
<dbReference type="AlphaFoldDB" id="A0A0H5QG14"/>
<reference evidence="1" key="1">
    <citation type="submission" date="2015-06" db="EMBL/GenBank/DDBJ databases">
        <authorList>
            <person name="Joergensen T."/>
        </authorList>
    </citation>
    <scope>NUCLEOTIDE SEQUENCE</scope>
    <source>
        <plasmid evidence="1">pRGRH0418</plasmid>
    </source>
</reference>
<keyword evidence="1" id="KW-0614">Plasmid</keyword>
<protein>
    <submittedName>
        <fullName evidence="1">Uncharacterized protein</fullName>
    </submittedName>
</protein>
<evidence type="ECO:0000313" key="1">
    <source>
        <dbReference type="EMBL" id="CRY94967.1"/>
    </source>
</evidence>
<organism evidence="1">
    <name type="scientific">uncultured prokaryote</name>
    <dbReference type="NCBI Taxonomy" id="198431"/>
    <lineage>
        <taxon>unclassified sequences</taxon>
        <taxon>environmental samples</taxon>
    </lineage>
</organism>
<sequence length="90" mass="10349">MSEKGQRVISQHNINCLEEVYNQFSLALFKLRLVHCFYVGGCHVHTFSDEDHDNAELAFWDCLSLLDDSLFALHVFFECVCSGCDMNPED</sequence>
<dbReference type="EMBL" id="LN853064">
    <property type="protein sequence ID" value="CRY94967.1"/>
    <property type="molecule type" value="Genomic_DNA"/>
</dbReference>
<proteinExistence type="predicted"/>
<name>A0A0H5QG14_9ZZZZ</name>
<reference evidence="1" key="2">
    <citation type="submission" date="2015-07" db="EMBL/GenBank/DDBJ databases">
        <title>Plasmids, circular viruses and viroids from rat gut.</title>
        <authorList>
            <person name="Jorgensen T.J."/>
            <person name="Hansen M.A."/>
            <person name="Xu Z."/>
            <person name="Tabak M.A."/>
            <person name="Sorensen S.J."/>
            <person name="Hansen L.H."/>
        </authorList>
    </citation>
    <scope>NUCLEOTIDE SEQUENCE</scope>
    <source>
        <plasmid evidence="1">pRGRH0418</plasmid>
    </source>
</reference>
<accession>A0A0H5QG14</accession>